<dbReference type="Proteomes" id="UP000002499">
    <property type="component" value="Unassembled WGS sequence"/>
</dbReference>
<evidence type="ECO:0000256" key="1">
    <source>
        <dbReference type="SAM" id="MobiDB-lite"/>
    </source>
</evidence>
<dbReference type="HOGENOM" id="CLU_1366530_0_0_1"/>
<organism evidence="3">
    <name type="scientific">Metarhizium acridum (strain CQMa 102)</name>
    <dbReference type="NCBI Taxonomy" id="655827"/>
    <lineage>
        <taxon>Eukaryota</taxon>
        <taxon>Fungi</taxon>
        <taxon>Dikarya</taxon>
        <taxon>Ascomycota</taxon>
        <taxon>Pezizomycotina</taxon>
        <taxon>Sordariomycetes</taxon>
        <taxon>Hypocreomycetidae</taxon>
        <taxon>Hypocreales</taxon>
        <taxon>Clavicipitaceae</taxon>
        <taxon>Metarhizium</taxon>
    </lineage>
</organism>
<keyword evidence="3" id="KW-1185">Reference proteome</keyword>
<dbReference type="eggNOG" id="ENOG502T879">
    <property type="taxonomic scope" value="Eukaryota"/>
</dbReference>
<dbReference type="EMBL" id="GL698591">
    <property type="protein sequence ID" value="EFY85071.1"/>
    <property type="molecule type" value="Genomic_DNA"/>
</dbReference>
<dbReference type="AlphaFoldDB" id="E9EG80"/>
<accession>E9EG80</accession>
<protein>
    <submittedName>
        <fullName evidence="2">Uncharacterized protein</fullName>
    </submittedName>
</protein>
<feature type="compositionally biased region" description="Polar residues" evidence="1">
    <location>
        <begin position="97"/>
        <end position="106"/>
    </location>
</feature>
<feature type="region of interest" description="Disordered" evidence="1">
    <location>
        <begin position="97"/>
        <end position="126"/>
    </location>
</feature>
<evidence type="ECO:0000313" key="2">
    <source>
        <dbReference type="EMBL" id="EFY85071.1"/>
    </source>
</evidence>
<sequence>MLRVHMARLFDDRRNKTNLQYSTAQHNYHLNPSKHYAGAGASYRDAAVESHPGRRYCWRRGRRSRCWKKKMLTAVGRSAALALIGGSISFLIRRQKTPASSSQSKPSLAIASEPHGGNGTGGAAHGYLAKPEAANIAGSNASPYASSPSSPTPVYYPCYMDQRVMPQPQFQAQPDWYQSTAHEMPTTKPERQAQELPEAP</sequence>
<feature type="region of interest" description="Disordered" evidence="1">
    <location>
        <begin position="167"/>
        <end position="200"/>
    </location>
</feature>
<evidence type="ECO:0000313" key="3">
    <source>
        <dbReference type="Proteomes" id="UP000002499"/>
    </source>
</evidence>
<dbReference type="OrthoDB" id="4941331at2759"/>
<dbReference type="STRING" id="655827.E9EG80"/>
<gene>
    <name evidence="2" type="ORF">MAC_08878</name>
</gene>
<feature type="compositionally biased region" description="Polar residues" evidence="1">
    <location>
        <begin position="168"/>
        <end position="181"/>
    </location>
</feature>
<dbReference type="InParanoid" id="E9EG80"/>
<proteinExistence type="predicted"/>
<name>E9EG80_METAQ</name>
<reference evidence="2 3" key="1">
    <citation type="journal article" date="2011" name="PLoS Genet.">
        <title>Genome sequencing and comparative transcriptomics of the model entomopathogenic fungi Metarhizium anisopliae and M. acridum.</title>
        <authorList>
            <person name="Gao Q."/>
            <person name="Jin K."/>
            <person name="Ying S.H."/>
            <person name="Zhang Y."/>
            <person name="Xiao G."/>
            <person name="Shang Y."/>
            <person name="Duan Z."/>
            <person name="Hu X."/>
            <person name="Xie X.Q."/>
            <person name="Zhou G."/>
            <person name="Peng G."/>
            <person name="Luo Z."/>
            <person name="Huang W."/>
            <person name="Wang B."/>
            <person name="Fang W."/>
            <person name="Wang S."/>
            <person name="Zhong Y."/>
            <person name="Ma L.J."/>
            <person name="St Leger R.J."/>
            <person name="Zhao G.P."/>
            <person name="Pei Y."/>
            <person name="Feng M.G."/>
            <person name="Xia Y."/>
            <person name="Wang C."/>
        </authorList>
    </citation>
    <scope>NUCLEOTIDE SEQUENCE [LARGE SCALE GENOMIC DNA]</scope>
    <source>
        <strain evidence="2 3">CQMa 102</strain>
    </source>
</reference>